<sequence>MGGYTQFLTKAQGMPVEVTKRFKKVVQQYIWEGKKPKVKKDTMSAPLTEGGKKILDLATRNSAIEILWLRHYLLLGEKRPRWAYLVEDIIHKNLLSMYHDIEPGSLTNLYLQTWETKMQNLPSNLQRMVKMAKKLSVRPETLLPSINVCEQMPMWYHFGWKFDKRQQNNRGVNKCLQQRHNTYTVSDILAIHERTENENIDHHNSQDCNCADCQNDHEIKGCPHPHKCAT</sequence>
<evidence type="ECO:0000313" key="1">
    <source>
        <dbReference type="EMBL" id="KAK0481333.1"/>
    </source>
</evidence>
<comment type="caution">
    <text evidence="1">The sequence shown here is derived from an EMBL/GenBank/DDBJ whole genome shotgun (WGS) entry which is preliminary data.</text>
</comment>
<reference evidence="1" key="1">
    <citation type="submission" date="2023-06" db="EMBL/GenBank/DDBJ databases">
        <authorList>
            <consortium name="Lawrence Berkeley National Laboratory"/>
            <person name="Ahrendt S."/>
            <person name="Sahu N."/>
            <person name="Indic B."/>
            <person name="Wong-Bajracharya J."/>
            <person name="Merenyi Z."/>
            <person name="Ke H.-M."/>
            <person name="Monk M."/>
            <person name="Kocsube S."/>
            <person name="Drula E."/>
            <person name="Lipzen A."/>
            <person name="Balint B."/>
            <person name="Henrissat B."/>
            <person name="Andreopoulos B."/>
            <person name="Martin F.M."/>
            <person name="Harder C.B."/>
            <person name="Rigling D."/>
            <person name="Ford K.L."/>
            <person name="Foster G.D."/>
            <person name="Pangilinan J."/>
            <person name="Papanicolaou A."/>
            <person name="Barry K."/>
            <person name="LaButti K."/>
            <person name="Viragh M."/>
            <person name="Koriabine M."/>
            <person name="Yan M."/>
            <person name="Riley R."/>
            <person name="Champramary S."/>
            <person name="Plett K.L."/>
            <person name="Tsai I.J."/>
            <person name="Slot J."/>
            <person name="Sipos G."/>
            <person name="Plett J."/>
            <person name="Nagy L.G."/>
            <person name="Grigoriev I.V."/>
        </authorList>
    </citation>
    <scope>NUCLEOTIDE SEQUENCE</scope>
    <source>
        <strain evidence="1">ICMP 16352</strain>
    </source>
</reference>
<protein>
    <submittedName>
        <fullName evidence="1">Uncharacterized protein</fullName>
    </submittedName>
</protein>
<accession>A0AA39UCA9</accession>
<name>A0AA39UCA9_9AGAR</name>
<evidence type="ECO:0000313" key="2">
    <source>
        <dbReference type="Proteomes" id="UP001175227"/>
    </source>
</evidence>
<dbReference type="AlphaFoldDB" id="A0AA39UCA9"/>
<organism evidence="1 2">
    <name type="scientific">Armillaria novae-zelandiae</name>
    <dbReference type="NCBI Taxonomy" id="153914"/>
    <lineage>
        <taxon>Eukaryota</taxon>
        <taxon>Fungi</taxon>
        <taxon>Dikarya</taxon>
        <taxon>Basidiomycota</taxon>
        <taxon>Agaricomycotina</taxon>
        <taxon>Agaricomycetes</taxon>
        <taxon>Agaricomycetidae</taxon>
        <taxon>Agaricales</taxon>
        <taxon>Marasmiineae</taxon>
        <taxon>Physalacriaceae</taxon>
        <taxon>Armillaria</taxon>
    </lineage>
</organism>
<dbReference type="Proteomes" id="UP001175227">
    <property type="component" value="Unassembled WGS sequence"/>
</dbReference>
<gene>
    <name evidence="1" type="ORF">IW261DRAFT_1334902</name>
</gene>
<dbReference type="EMBL" id="JAUEPR010000008">
    <property type="protein sequence ID" value="KAK0481333.1"/>
    <property type="molecule type" value="Genomic_DNA"/>
</dbReference>
<keyword evidence="2" id="KW-1185">Reference proteome</keyword>
<proteinExistence type="predicted"/>